<dbReference type="AlphaFoldDB" id="A0A9D2S2T7"/>
<evidence type="ECO:0000313" key="1">
    <source>
        <dbReference type="EMBL" id="HJB41299.1"/>
    </source>
</evidence>
<dbReference type="EMBL" id="DWYG01000024">
    <property type="protein sequence ID" value="HJB41299.1"/>
    <property type="molecule type" value="Genomic_DNA"/>
</dbReference>
<comment type="caution">
    <text evidence="1">The sequence shown here is derived from an EMBL/GenBank/DDBJ whole genome shotgun (WGS) entry which is preliminary data.</text>
</comment>
<accession>A0A9D2S2T7</accession>
<proteinExistence type="predicted"/>
<reference evidence="1" key="1">
    <citation type="journal article" date="2021" name="PeerJ">
        <title>Extensive microbial diversity within the chicken gut microbiome revealed by metagenomics and culture.</title>
        <authorList>
            <person name="Gilroy R."/>
            <person name="Ravi A."/>
            <person name="Getino M."/>
            <person name="Pursley I."/>
            <person name="Horton D.L."/>
            <person name="Alikhan N.F."/>
            <person name="Baker D."/>
            <person name="Gharbi K."/>
            <person name="Hall N."/>
            <person name="Watson M."/>
            <person name="Adriaenssens E.M."/>
            <person name="Foster-Nyarko E."/>
            <person name="Jarju S."/>
            <person name="Secka A."/>
            <person name="Antonio M."/>
            <person name="Oren A."/>
            <person name="Chaudhuri R.R."/>
            <person name="La Ragione R."/>
            <person name="Hildebrand F."/>
            <person name="Pallen M.J."/>
        </authorList>
    </citation>
    <scope>NUCLEOTIDE SEQUENCE</scope>
    <source>
        <strain evidence="1">ChiBcec8-13705</strain>
    </source>
</reference>
<reference evidence="1" key="2">
    <citation type="submission" date="2021-04" db="EMBL/GenBank/DDBJ databases">
        <authorList>
            <person name="Gilroy R."/>
        </authorList>
    </citation>
    <scope>NUCLEOTIDE SEQUENCE</scope>
    <source>
        <strain evidence="1">ChiBcec8-13705</strain>
    </source>
</reference>
<name>A0A9D2S2T7_9FIRM</name>
<gene>
    <name evidence="1" type="ORF">H9945_02255</name>
</gene>
<organism evidence="1 2">
    <name type="scientific">Candidatus Gemmiger avicola</name>
    <dbReference type="NCBI Taxonomy" id="2838605"/>
    <lineage>
        <taxon>Bacteria</taxon>
        <taxon>Bacillati</taxon>
        <taxon>Bacillota</taxon>
        <taxon>Clostridia</taxon>
        <taxon>Eubacteriales</taxon>
        <taxon>Gemmiger</taxon>
    </lineage>
</organism>
<protein>
    <submittedName>
        <fullName evidence="1">Uncharacterized protein</fullName>
    </submittedName>
</protein>
<evidence type="ECO:0000313" key="2">
    <source>
        <dbReference type="Proteomes" id="UP000886803"/>
    </source>
</evidence>
<dbReference type="Proteomes" id="UP000886803">
    <property type="component" value="Unassembled WGS sequence"/>
</dbReference>
<sequence>MPCARLGVKQARFPRRGAAVAGTALLCLASLGLPALAGAVQRAALRRATLARPAVAGTLDETARACPVVYDLWRAGDVRAEPALLAGDAAGRAAAEAGSRLAAFEEAGLLPPAAGEAARALLAGYTHDGCVWAGEAGAFHTVQVMQGENFLQLTWHESGAPVAFVLYAPGAGQGARPAAMLAAWKDTLGVDALPDWEEEPAGEDGAAATSASAELGLYVTAGKDRLELALRPAKEEANGRGNAAE</sequence>